<reference evidence="2 3" key="1">
    <citation type="submission" date="2023-11" db="EMBL/GenBank/DDBJ databases">
        <title>Analysis of the Genomes of Mucilaginibacter gossypii cycad 4 and M. sabulilitoris SNA2: microbes with the potential for plant growth promotion.</title>
        <authorList>
            <person name="Hirsch A.M."/>
            <person name="Humm E."/>
            <person name="Rubbi M."/>
            <person name="Del Vecchio G."/>
            <person name="Ha S.M."/>
            <person name="Pellegrini M."/>
            <person name="Gunsalus R.P."/>
        </authorList>
    </citation>
    <scope>NUCLEOTIDE SEQUENCE [LARGE SCALE GENOMIC DNA]</scope>
    <source>
        <strain evidence="2 3">SNA2</strain>
    </source>
</reference>
<feature type="signal peptide" evidence="1">
    <location>
        <begin position="1"/>
        <end position="18"/>
    </location>
</feature>
<feature type="chain" id="PRO_5045663161" description="Lipoprotein" evidence="1">
    <location>
        <begin position="19"/>
        <end position="259"/>
    </location>
</feature>
<dbReference type="RefSeq" id="WP_321563031.1">
    <property type="nucleotide sequence ID" value="NZ_CP139558.1"/>
</dbReference>
<evidence type="ECO:0000256" key="1">
    <source>
        <dbReference type="SAM" id="SignalP"/>
    </source>
</evidence>
<evidence type="ECO:0008006" key="4">
    <source>
        <dbReference type="Google" id="ProtNLM"/>
    </source>
</evidence>
<evidence type="ECO:0000313" key="3">
    <source>
        <dbReference type="Proteomes" id="UP001324380"/>
    </source>
</evidence>
<keyword evidence="1" id="KW-0732">Signal</keyword>
<keyword evidence="3" id="KW-1185">Reference proteome</keyword>
<proteinExistence type="predicted"/>
<evidence type="ECO:0000313" key="2">
    <source>
        <dbReference type="EMBL" id="WPU93901.1"/>
    </source>
</evidence>
<organism evidence="2 3">
    <name type="scientific">Mucilaginibacter sabulilitoris</name>
    <dbReference type="NCBI Taxonomy" id="1173583"/>
    <lineage>
        <taxon>Bacteria</taxon>
        <taxon>Pseudomonadati</taxon>
        <taxon>Bacteroidota</taxon>
        <taxon>Sphingobacteriia</taxon>
        <taxon>Sphingobacteriales</taxon>
        <taxon>Sphingobacteriaceae</taxon>
        <taxon>Mucilaginibacter</taxon>
    </lineage>
</organism>
<dbReference type="PROSITE" id="PS51257">
    <property type="entry name" value="PROKAR_LIPOPROTEIN"/>
    <property type="match status" value="1"/>
</dbReference>
<sequence>MKKIIIVAALLIYIIASCKSPKQNVPTQAGVYKLEKQMASGGGKDTVYARKQMKIYTDNYFMYGAFAPDSSVGFGVGSYKLDSVNKIVEHNIYSSRLLDSTGTFNLQVTKTANGYTQVIPDILRVRNVSYKMTEDYTKLPPADTSALDGLWKMSEFYTVAGKDTVKQIPTQYKIFQSGHFMFVHRYPVNKEQTKFKNGFGYGTFSLKDDILSEEEEMSSHAQLLNKKFAIKITFNGNDEYSQVITDSTGKSIEIYKRLK</sequence>
<dbReference type="Proteomes" id="UP001324380">
    <property type="component" value="Chromosome"/>
</dbReference>
<dbReference type="Gene3D" id="2.40.128.490">
    <property type="entry name" value="Uncharacterised protein PF14869, DUF4488"/>
    <property type="match status" value="1"/>
</dbReference>
<dbReference type="EMBL" id="CP139558">
    <property type="protein sequence ID" value="WPU93901.1"/>
    <property type="molecule type" value="Genomic_DNA"/>
</dbReference>
<name>A0ABZ0TM70_9SPHI</name>
<gene>
    <name evidence="2" type="ORF">SNE25_31790</name>
</gene>
<accession>A0ABZ0TM70</accession>
<protein>
    <recommendedName>
        <fullName evidence="4">Lipoprotein</fullName>
    </recommendedName>
</protein>